<proteinExistence type="predicted"/>
<reference evidence="2" key="1">
    <citation type="submission" date="2014-09" db="EMBL/GenBank/DDBJ databases">
        <authorList>
            <person name="Mudge J."/>
            <person name="Ramaraj T."/>
            <person name="Lindquist I.E."/>
            <person name="Bharti A.K."/>
            <person name="Sundararajan A."/>
            <person name="Cameron C.T."/>
            <person name="Woodward J.E."/>
            <person name="May G.D."/>
            <person name="Brubaker C."/>
            <person name="Broadhvest J."/>
            <person name="Wilkins T.A."/>
        </authorList>
    </citation>
    <scope>NUCLEOTIDE SEQUENCE</scope>
    <source>
        <strain evidence="2">cv. AKA8401</strain>
    </source>
</reference>
<protein>
    <submittedName>
        <fullName evidence="1">Uncharacterized protein</fullName>
    </submittedName>
</protein>
<evidence type="ECO:0000313" key="1">
    <source>
        <dbReference type="EMBL" id="KHG19018.1"/>
    </source>
</evidence>
<name>A0A0B0NWY2_GOSAR</name>
<sequence length="45" mass="5277">MSLNIIQYNLIEFSHCNILIGSIPYVPVPPRTNLFLKYIIHYQLS</sequence>
<accession>A0A0B0NWY2</accession>
<evidence type="ECO:0000313" key="2">
    <source>
        <dbReference type="Proteomes" id="UP000032142"/>
    </source>
</evidence>
<dbReference type="Proteomes" id="UP000032142">
    <property type="component" value="Unassembled WGS sequence"/>
</dbReference>
<dbReference type="EMBL" id="KN411980">
    <property type="protein sequence ID" value="KHG19018.1"/>
    <property type="molecule type" value="Genomic_DNA"/>
</dbReference>
<gene>
    <name evidence="1" type="ORF">F383_03057</name>
</gene>
<organism evidence="1 2">
    <name type="scientific">Gossypium arboreum</name>
    <name type="common">Tree cotton</name>
    <name type="synonym">Gossypium nanking</name>
    <dbReference type="NCBI Taxonomy" id="29729"/>
    <lineage>
        <taxon>Eukaryota</taxon>
        <taxon>Viridiplantae</taxon>
        <taxon>Streptophyta</taxon>
        <taxon>Embryophyta</taxon>
        <taxon>Tracheophyta</taxon>
        <taxon>Spermatophyta</taxon>
        <taxon>Magnoliopsida</taxon>
        <taxon>eudicotyledons</taxon>
        <taxon>Gunneridae</taxon>
        <taxon>Pentapetalae</taxon>
        <taxon>rosids</taxon>
        <taxon>malvids</taxon>
        <taxon>Malvales</taxon>
        <taxon>Malvaceae</taxon>
        <taxon>Malvoideae</taxon>
        <taxon>Gossypium</taxon>
    </lineage>
</organism>
<dbReference type="AlphaFoldDB" id="A0A0B0NWY2"/>
<keyword evidence="2" id="KW-1185">Reference proteome</keyword>